<dbReference type="KEGG" id="pbs:Plabr_1243"/>
<dbReference type="SUPFAM" id="SSF56988">
    <property type="entry name" value="Anthrax protective antigen"/>
    <property type="match status" value="1"/>
</dbReference>
<protein>
    <recommendedName>
        <fullName evidence="1">PA14 domain-containing protein</fullName>
    </recommendedName>
</protein>
<dbReference type="HOGENOM" id="CLU_1702926_0_0_0"/>
<dbReference type="AlphaFoldDB" id="F0SMN7"/>
<dbReference type="eggNOG" id="COG2010">
    <property type="taxonomic scope" value="Bacteria"/>
</dbReference>
<keyword evidence="3" id="KW-1185">Reference proteome</keyword>
<reference evidence="3" key="1">
    <citation type="submission" date="2011-02" db="EMBL/GenBank/DDBJ databases">
        <title>The complete genome of Planctomyces brasiliensis DSM 5305.</title>
        <authorList>
            <person name="Lucas S."/>
            <person name="Copeland A."/>
            <person name="Lapidus A."/>
            <person name="Bruce D."/>
            <person name="Goodwin L."/>
            <person name="Pitluck S."/>
            <person name="Kyrpides N."/>
            <person name="Mavromatis K."/>
            <person name="Pagani I."/>
            <person name="Ivanova N."/>
            <person name="Ovchinnikova G."/>
            <person name="Lu M."/>
            <person name="Detter J.C."/>
            <person name="Han C."/>
            <person name="Land M."/>
            <person name="Hauser L."/>
            <person name="Markowitz V."/>
            <person name="Cheng J.-F."/>
            <person name="Hugenholtz P."/>
            <person name="Woyke T."/>
            <person name="Wu D."/>
            <person name="Tindall B."/>
            <person name="Pomrenke H.G."/>
            <person name="Brambilla E."/>
            <person name="Klenk H.-P."/>
            <person name="Eisen J.A."/>
        </authorList>
    </citation>
    <scope>NUCLEOTIDE SEQUENCE [LARGE SCALE GENOMIC DNA]</scope>
    <source>
        <strain evidence="3">ATCC 49424 / DSM 5305 / JCM 21570 / NBRC 103401 / IFAM 1448</strain>
    </source>
</reference>
<evidence type="ECO:0000313" key="3">
    <source>
        <dbReference type="Proteomes" id="UP000006860"/>
    </source>
</evidence>
<sequence>MATNQRRVDMTDTRQTTQSGQFFWMTACLWLLLAAPVSAQLLNEETEDSDYPPGLSARYQAGDTEIERVDADIAFDWQAGRADSRLADGPVSVDWTGYFLMKAPGKYRFHAYLQGELRIELDERTVLEASADSPRWVSGPELEISFGELPLEAS</sequence>
<dbReference type="PROSITE" id="PS51257">
    <property type="entry name" value="PROKAR_LIPOPROTEIN"/>
    <property type="match status" value="1"/>
</dbReference>
<organism evidence="2 3">
    <name type="scientific">Rubinisphaera brasiliensis (strain ATCC 49424 / DSM 5305 / JCM 21570 / IAM 15109 / NBRC 103401 / IFAM 1448)</name>
    <name type="common">Planctomyces brasiliensis</name>
    <dbReference type="NCBI Taxonomy" id="756272"/>
    <lineage>
        <taxon>Bacteria</taxon>
        <taxon>Pseudomonadati</taxon>
        <taxon>Planctomycetota</taxon>
        <taxon>Planctomycetia</taxon>
        <taxon>Planctomycetales</taxon>
        <taxon>Planctomycetaceae</taxon>
        <taxon>Rubinisphaera</taxon>
    </lineage>
</organism>
<dbReference type="Pfam" id="PF07691">
    <property type="entry name" value="PA14"/>
    <property type="match status" value="1"/>
</dbReference>
<name>F0SMN7_RUBBR</name>
<gene>
    <name evidence="2" type="ordered locus">Plabr_1243</name>
</gene>
<evidence type="ECO:0000313" key="2">
    <source>
        <dbReference type="EMBL" id="ADY58856.1"/>
    </source>
</evidence>
<dbReference type="Proteomes" id="UP000006860">
    <property type="component" value="Chromosome"/>
</dbReference>
<feature type="domain" description="PA14" evidence="1">
    <location>
        <begin position="50"/>
        <end position="154"/>
    </location>
</feature>
<dbReference type="InterPro" id="IPR037524">
    <property type="entry name" value="PA14/GLEYA"/>
</dbReference>
<dbReference type="InterPro" id="IPR011658">
    <property type="entry name" value="PA14_dom"/>
</dbReference>
<evidence type="ECO:0000259" key="1">
    <source>
        <dbReference type="PROSITE" id="PS51820"/>
    </source>
</evidence>
<dbReference type="PROSITE" id="PS51820">
    <property type="entry name" value="PA14"/>
    <property type="match status" value="1"/>
</dbReference>
<accession>F0SMN7</accession>
<dbReference type="RefSeq" id="WP_013627589.1">
    <property type="nucleotide sequence ID" value="NC_015174.1"/>
</dbReference>
<dbReference type="EMBL" id="CP002546">
    <property type="protein sequence ID" value="ADY58856.1"/>
    <property type="molecule type" value="Genomic_DNA"/>
</dbReference>
<dbReference type="STRING" id="756272.Plabr_1243"/>
<proteinExistence type="predicted"/>